<evidence type="ECO:0000313" key="1">
    <source>
        <dbReference type="EMBL" id="MEQ2190223.1"/>
    </source>
</evidence>
<evidence type="ECO:0000313" key="2">
    <source>
        <dbReference type="Proteomes" id="UP001476798"/>
    </source>
</evidence>
<gene>
    <name evidence="1" type="ORF">GOODEAATRI_033584</name>
</gene>
<keyword evidence="2" id="KW-1185">Reference proteome</keyword>
<dbReference type="Proteomes" id="UP001476798">
    <property type="component" value="Unassembled WGS sequence"/>
</dbReference>
<dbReference type="EMBL" id="JAHRIO010097099">
    <property type="protein sequence ID" value="MEQ2190223.1"/>
    <property type="molecule type" value="Genomic_DNA"/>
</dbReference>
<reference evidence="1 2" key="1">
    <citation type="submission" date="2021-06" db="EMBL/GenBank/DDBJ databases">
        <authorList>
            <person name="Palmer J.M."/>
        </authorList>
    </citation>
    <scope>NUCLEOTIDE SEQUENCE [LARGE SCALE GENOMIC DNA]</scope>
    <source>
        <strain evidence="1 2">GA_2019</strain>
        <tissue evidence="1">Muscle</tissue>
    </source>
</reference>
<accession>A0ABV0Q3M9</accession>
<comment type="caution">
    <text evidence="1">The sequence shown here is derived from an EMBL/GenBank/DDBJ whole genome shotgun (WGS) entry which is preliminary data.</text>
</comment>
<organism evidence="1 2">
    <name type="scientific">Goodea atripinnis</name>
    <dbReference type="NCBI Taxonomy" id="208336"/>
    <lineage>
        <taxon>Eukaryota</taxon>
        <taxon>Metazoa</taxon>
        <taxon>Chordata</taxon>
        <taxon>Craniata</taxon>
        <taxon>Vertebrata</taxon>
        <taxon>Euteleostomi</taxon>
        <taxon>Actinopterygii</taxon>
        <taxon>Neopterygii</taxon>
        <taxon>Teleostei</taxon>
        <taxon>Neoteleostei</taxon>
        <taxon>Acanthomorphata</taxon>
        <taxon>Ovalentaria</taxon>
        <taxon>Atherinomorphae</taxon>
        <taxon>Cyprinodontiformes</taxon>
        <taxon>Goodeidae</taxon>
        <taxon>Goodea</taxon>
    </lineage>
</organism>
<proteinExistence type="predicted"/>
<protein>
    <submittedName>
        <fullName evidence="1">Uncharacterized protein</fullName>
    </submittedName>
</protein>
<sequence length="143" mass="16374">MAIGPAFGTFGSVARYQVLLENKISISIQLVSRRKHEVLYNVLVDGCVDWTSENLVDQNQMTWHPKSLLNVETSHWTSSNVDSVPLQSSSRLCNLDLQMKSNLYFHLKTGLWTPEQQLKKNYSFDPFRPRWTGMDRTESHGSG</sequence>
<name>A0ABV0Q3M9_9TELE</name>